<evidence type="ECO:0000256" key="8">
    <source>
        <dbReference type="SAM" id="MobiDB-lite"/>
    </source>
</evidence>
<dbReference type="Pfam" id="PF01753">
    <property type="entry name" value="zf-MYND"/>
    <property type="match status" value="1"/>
</dbReference>
<comment type="subcellular location">
    <subcellularLocation>
        <location evidence="1">Cytoplasm</location>
    </subcellularLocation>
</comment>
<evidence type="ECO:0000256" key="4">
    <source>
        <dbReference type="ARBA" id="ARBA00022723"/>
    </source>
</evidence>
<gene>
    <name evidence="10" type="ORF">BD410DRAFT_840060</name>
</gene>
<dbReference type="GO" id="GO:0005737">
    <property type="term" value="C:cytoplasm"/>
    <property type="evidence" value="ECO:0007669"/>
    <property type="project" value="UniProtKB-SubCell"/>
</dbReference>
<evidence type="ECO:0000256" key="3">
    <source>
        <dbReference type="ARBA" id="ARBA00022490"/>
    </source>
</evidence>
<dbReference type="GO" id="GO:0007163">
    <property type="term" value="P:establishment or maintenance of cell polarity"/>
    <property type="evidence" value="ECO:0007669"/>
    <property type="project" value="TreeGrafter"/>
</dbReference>
<dbReference type="PROSITE" id="PS50865">
    <property type="entry name" value="ZF_MYND_2"/>
    <property type="match status" value="1"/>
</dbReference>
<dbReference type="EMBL" id="ML170177">
    <property type="protein sequence ID" value="TDL21919.1"/>
    <property type="molecule type" value="Genomic_DNA"/>
</dbReference>
<organism evidence="10 11">
    <name type="scientific">Rickenella mellea</name>
    <dbReference type="NCBI Taxonomy" id="50990"/>
    <lineage>
        <taxon>Eukaryota</taxon>
        <taxon>Fungi</taxon>
        <taxon>Dikarya</taxon>
        <taxon>Basidiomycota</taxon>
        <taxon>Agaricomycotina</taxon>
        <taxon>Agaricomycetes</taxon>
        <taxon>Hymenochaetales</taxon>
        <taxon>Rickenellaceae</taxon>
        <taxon>Rickenella</taxon>
    </lineage>
</organism>
<keyword evidence="5 7" id="KW-0863">Zinc-finger</keyword>
<dbReference type="InterPro" id="IPR051664">
    <property type="entry name" value="MYND-type_zinc_finger"/>
</dbReference>
<keyword evidence="4" id="KW-0479">Metal-binding</keyword>
<proteinExistence type="inferred from homology"/>
<dbReference type="AlphaFoldDB" id="A0A4Y7Q4S5"/>
<keyword evidence="6" id="KW-0862">Zinc</keyword>
<reference evidence="10 11" key="1">
    <citation type="submission" date="2018-06" db="EMBL/GenBank/DDBJ databases">
        <title>A transcriptomic atlas of mushroom development highlights an independent origin of complex multicellularity.</title>
        <authorList>
            <consortium name="DOE Joint Genome Institute"/>
            <person name="Krizsan K."/>
            <person name="Almasi E."/>
            <person name="Merenyi Z."/>
            <person name="Sahu N."/>
            <person name="Viragh M."/>
            <person name="Koszo T."/>
            <person name="Mondo S."/>
            <person name="Kiss B."/>
            <person name="Balint B."/>
            <person name="Kues U."/>
            <person name="Barry K."/>
            <person name="Hegedus J.C."/>
            <person name="Henrissat B."/>
            <person name="Johnson J."/>
            <person name="Lipzen A."/>
            <person name="Ohm R."/>
            <person name="Nagy I."/>
            <person name="Pangilinan J."/>
            <person name="Yan J."/>
            <person name="Xiong Y."/>
            <person name="Grigoriev I.V."/>
            <person name="Hibbett D.S."/>
            <person name="Nagy L.G."/>
        </authorList>
    </citation>
    <scope>NUCLEOTIDE SEQUENCE [LARGE SCALE GENOMIC DNA]</scope>
    <source>
        <strain evidence="10 11">SZMC22713</strain>
    </source>
</reference>
<accession>A0A4Y7Q4S5</accession>
<dbReference type="VEuPathDB" id="FungiDB:BD410DRAFT_840060"/>
<evidence type="ECO:0000256" key="2">
    <source>
        <dbReference type="ARBA" id="ARBA00010655"/>
    </source>
</evidence>
<keyword evidence="11" id="KW-1185">Reference proteome</keyword>
<comment type="similarity">
    <text evidence="2">Belongs to the MUB1/samB family.</text>
</comment>
<dbReference type="GO" id="GO:0006511">
    <property type="term" value="P:ubiquitin-dependent protein catabolic process"/>
    <property type="evidence" value="ECO:0007669"/>
    <property type="project" value="TreeGrafter"/>
</dbReference>
<evidence type="ECO:0000256" key="7">
    <source>
        <dbReference type="PROSITE-ProRule" id="PRU00134"/>
    </source>
</evidence>
<dbReference type="OrthoDB" id="3070299at2759"/>
<feature type="region of interest" description="Disordered" evidence="8">
    <location>
        <begin position="129"/>
        <end position="186"/>
    </location>
</feature>
<sequence length="480" mass="52100">MPVAMPMQASVGLAQQGVPLTILRNIQFHTGTTPQDFHHQVGLRVRRGGTHADGLVNTNGRAEAGMRHRHHRHRHAQGHPIEQDTGPFREEDAFYKPRTRFHPATAELPRSQPFGATVPRIALASAAPTATAGTAGGDPSKKDPGFFKPFTTRGKEQGRRPRRRAESDGEHTSAATTVPTARDTVLGRGYHAERVTKGRESGWDSTVCQYVMWEVESFPREFVKCRRCRKVKHCGKVCQYRAWSEGHRFWCSAREGEDGVEGTHHANAGCHANAGYHDGGGDGDGRDSSGGDVLGGGGGCGTTVGVSAATAARVERRKLERERERQQLANAGTTTMDPNSVDTPGGLPRAIAIVGATTAQIQSASAQSTDLCQQRQASASTIRVAGPHAIANMKSRRLIVRDRTNDMARHSNTSTAFAAALNTATDDRTEYPRCPELLRLKIPRRALERAHQALHPSSRSTCACSAVNDAVKDRPEFRVT</sequence>
<dbReference type="Proteomes" id="UP000294933">
    <property type="component" value="Unassembled WGS sequence"/>
</dbReference>
<evidence type="ECO:0000259" key="9">
    <source>
        <dbReference type="PROSITE" id="PS50865"/>
    </source>
</evidence>
<protein>
    <recommendedName>
        <fullName evidence="9">MYND-type domain-containing protein</fullName>
    </recommendedName>
</protein>
<evidence type="ECO:0000313" key="11">
    <source>
        <dbReference type="Proteomes" id="UP000294933"/>
    </source>
</evidence>
<evidence type="ECO:0000256" key="5">
    <source>
        <dbReference type="ARBA" id="ARBA00022771"/>
    </source>
</evidence>
<feature type="domain" description="MYND-type" evidence="9">
    <location>
        <begin position="208"/>
        <end position="251"/>
    </location>
</feature>
<evidence type="ECO:0000256" key="1">
    <source>
        <dbReference type="ARBA" id="ARBA00004496"/>
    </source>
</evidence>
<name>A0A4Y7Q4S5_9AGAM</name>
<dbReference type="GO" id="GO:0008270">
    <property type="term" value="F:zinc ion binding"/>
    <property type="evidence" value="ECO:0007669"/>
    <property type="project" value="UniProtKB-KW"/>
</dbReference>
<keyword evidence="3" id="KW-0963">Cytoplasm</keyword>
<dbReference type="GO" id="GO:1990304">
    <property type="term" value="C:MUB1-RAD6-UBR2 ubiquitin ligase complex"/>
    <property type="evidence" value="ECO:0007669"/>
    <property type="project" value="TreeGrafter"/>
</dbReference>
<evidence type="ECO:0000313" key="10">
    <source>
        <dbReference type="EMBL" id="TDL21919.1"/>
    </source>
</evidence>
<feature type="compositionally biased region" description="Basic and acidic residues" evidence="8">
    <location>
        <begin position="153"/>
        <end position="171"/>
    </location>
</feature>
<evidence type="ECO:0000256" key="6">
    <source>
        <dbReference type="ARBA" id="ARBA00022833"/>
    </source>
</evidence>
<dbReference type="SUPFAM" id="SSF144232">
    <property type="entry name" value="HIT/MYND zinc finger-like"/>
    <property type="match status" value="1"/>
</dbReference>
<dbReference type="PANTHER" id="PTHR47442:SF1">
    <property type="entry name" value="MYND-TYPE ZINC FINGER PROTEIN MUB1"/>
    <property type="match status" value="1"/>
</dbReference>
<dbReference type="InterPro" id="IPR002893">
    <property type="entry name" value="Znf_MYND"/>
</dbReference>
<dbReference type="PANTHER" id="PTHR47442">
    <property type="entry name" value="MYND-TYPE ZINC FINGER PROTEIN MUB1"/>
    <property type="match status" value="1"/>
</dbReference>